<keyword evidence="2" id="KW-0441">Lipid A biosynthesis</keyword>
<keyword evidence="6" id="KW-0012">Acyltransferase</keyword>
<dbReference type="PANTHER" id="PTHR43378">
    <property type="entry name" value="UDP-3-O-ACYLGLUCOSAMINE N-ACYLTRANSFERASE"/>
    <property type="match status" value="1"/>
</dbReference>
<evidence type="ECO:0000256" key="5">
    <source>
        <dbReference type="ARBA" id="ARBA00023098"/>
    </source>
</evidence>
<reference evidence="8" key="1">
    <citation type="submission" date="2021-09" db="EMBL/GenBank/DDBJ databases">
        <title>Network and meta-omics reveal the key degrader and cooperation patterns in an efficient 1,4-dioxane-degrading microbial community.</title>
        <authorList>
            <person name="Dai C."/>
        </authorList>
    </citation>
    <scope>NUCLEOTIDE SEQUENCE</scope>
    <source>
        <strain evidence="8">ZM13</strain>
    </source>
</reference>
<dbReference type="KEGG" id="apol:K9D25_03205"/>
<dbReference type="Proteomes" id="UP000831684">
    <property type="component" value="Chromosome"/>
</dbReference>
<dbReference type="InterPro" id="IPR018357">
    <property type="entry name" value="Hexapep_transf_CS"/>
</dbReference>
<name>A0A9E7D630_9HYPH</name>
<keyword evidence="1" id="KW-0444">Lipid biosynthesis</keyword>
<sequence length="306" mass="31741">MTKIVSSKAIAEFCVQKLGAELIGEPGEFSIRRVCTSSGLVEGGIAFSKTDPSEATQRLIPRNSVLLAPLGSSVVPDPEGLIILLENPRLAFAQVVAEFLVGPSFSGIHPTSIIHPSAHIDETASIGEYSIIGPDCVVGAGSVVHRHVVLSRNVTIGKNCVIFSHAVLGEDGFGVETDSNGNLLRIPHLGGVVVGDFVQIGNFTAVASGTIEPTIIGDYTMIDNLVHVAHNVRIGRNCQIIACSEISGSVTIGDRAWIAPNAAILQKLQIGAGAVVGLGAAVTKSVEPSTVVAGVPARVIKRLEGP</sequence>
<dbReference type="GO" id="GO:0016410">
    <property type="term" value="F:N-acyltransferase activity"/>
    <property type="evidence" value="ECO:0007669"/>
    <property type="project" value="InterPro"/>
</dbReference>
<dbReference type="InterPro" id="IPR056729">
    <property type="entry name" value="GMPPB_C"/>
</dbReference>
<accession>A0A9E7D630</accession>
<keyword evidence="3" id="KW-0808">Transferase</keyword>
<proteinExistence type="predicted"/>
<evidence type="ECO:0000313" key="9">
    <source>
        <dbReference type="Proteomes" id="UP000831684"/>
    </source>
</evidence>
<evidence type="ECO:0000313" key="8">
    <source>
        <dbReference type="EMBL" id="UOK71750.1"/>
    </source>
</evidence>
<gene>
    <name evidence="8" type="ORF">K9D25_03205</name>
</gene>
<evidence type="ECO:0000259" key="7">
    <source>
        <dbReference type="Pfam" id="PF25087"/>
    </source>
</evidence>
<keyword evidence="4" id="KW-0677">Repeat</keyword>
<dbReference type="InterPro" id="IPR001451">
    <property type="entry name" value="Hexapep"/>
</dbReference>
<evidence type="ECO:0000256" key="2">
    <source>
        <dbReference type="ARBA" id="ARBA00022556"/>
    </source>
</evidence>
<dbReference type="Pfam" id="PF25087">
    <property type="entry name" value="GMPPB_C"/>
    <property type="match status" value="1"/>
</dbReference>
<dbReference type="CDD" id="cd03352">
    <property type="entry name" value="LbH_LpxD"/>
    <property type="match status" value="1"/>
</dbReference>
<feature type="domain" description="Mannose-1-phosphate guanyltransferase C-terminal" evidence="7">
    <location>
        <begin position="109"/>
        <end position="212"/>
    </location>
</feature>
<organism evidence="8 9">
    <name type="scientific">Ancylobacter polymorphus</name>
    <dbReference type="NCBI Taxonomy" id="223390"/>
    <lineage>
        <taxon>Bacteria</taxon>
        <taxon>Pseudomonadati</taxon>
        <taxon>Pseudomonadota</taxon>
        <taxon>Alphaproteobacteria</taxon>
        <taxon>Hyphomicrobiales</taxon>
        <taxon>Xanthobacteraceae</taxon>
        <taxon>Ancylobacter</taxon>
    </lineage>
</organism>
<evidence type="ECO:0000256" key="1">
    <source>
        <dbReference type="ARBA" id="ARBA00022516"/>
    </source>
</evidence>
<evidence type="ECO:0000256" key="3">
    <source>
        <dbReference type="ARBA" id="ARBA00022679"/>
    </source>
</evidence>
<dbReference type="RefSeq" id="WP_244379188.1">
    <property type="nucleotide sequence ID" value="NZ_CP083239.1"/>
</dbReference>
<dbReference type="PROSITE" id="PS00101">
    <property type="entry name" value="HEXAPEP_TRANSFERASES"/>
    <property type="match status" value="1"/>
</dbReference>
<keyword evidence="5" id="KW-0443">Lipid metabolism</keyword>
<dbReference type="Gene3D" id="2.160.10.10">
    <property type="entry name" value="Hexapeptide repeat proteins"/>
    <property type="match status" value="1"/>
</dbReference>
<dbReference type="Pfam" id="PF00132">
    <property type="entry name" value="Hexapep"/>
    <property type="match status" value="1"/>
</dbReference>
<dbReference type="EMBL" id="CP083239">
    <property type="protein sequence ID" value="UOK71750.1"/>
    <property type="molecule type" value="Genomic_DNA"/>
</dbReference>
<evidence type="ECO:0000256" key="6">
    <source>
        <dbReference type="ARBA" id="ARBA00023315"/>
    </source>
</evidence>
<protein>
    <recommendedName>
        <fullName evidence="7">Mannose-1-phosphate guanyltransferase C-terminal domain-containing protein</fullName>
    </recommendedName>
</protein>
<dbReference type="InterPro" id="IPR007691">
    <property type="entry name" value="LpxD"/>
</dbReference>
<dbReference type="InterPro" id="IPR011004">
    <property type="entry name" value="Trimer_LpxA-like_sf"/>
</dbReference>
<evidence type="ECO:0000256" key="4">
    <source>
        <dbReference type="ARBA" id="ARBA00022737"/>
    </source>
</evidence>
<dbReference type="PANTHER" id="PTHR43378:SF2">
    <property type="entry name" value="UDP-3-O-ACYLGLUCOSAMINE N-ACYLTRANSFERASE 1, MITOCHONDRIAL-RELATED"/>
    <property type="match status" value="1"/>
</dbReference>
<dbReference type="AlphaFoldDB" id="A0A9E7D630"/>
<dbReference type="SUPFAM" id="SSF51161">
    <property type="entry name" value="Trimeric LpxA-like enzymes"/>
    <property type="match status" value="1"/>
</dbReference>
<dbReference type="GO" id="GO:0016020">
    <property type="term" value="C:membrane"/>
    <property type="evidence" value="ECO:0007669"/>
    <property type="project" value="GOC"/>
</dbReference>
<dbReference type="GO" id="GO:0009245">
    <property type="term" value="P:lipid A biosynthetic process"/>
    <property type="evidence" value="ECO:0007669"/>
    <property type="project" value="UniProtKB-KW"/>
</dbReference>